<dbReference type="GO" id="GO:0032993">
    <property type="term" value="C:protein-DNA complex"/>
    <property type="evidence" value="ECO:0007669"/>
    <property type="project" value="TreeGrafter"/>
</dbReference>
<dbReference type="Pfam" id="PF00126">
    <property type="entry name" value="HTH_1"/>
    <property type="match status" value="1"/>
</dbReference>
<evidence type="ECO:0000313" key="6">
    <source>
        <dbReference type="EMBL" id="TDL46040.1"/>
    </source>
</evidence>
<dbReference type="Gene3D" id="1.10.10.10">
    <property type="entry name" value="Winged helix-like DNA-binding domain superfamily/Winged helix DNA-binding domain"/>
    <property type="match status" value="1"/>
</dbReference>
<dbReference type="GO" id="GO:0003700">
    <property type="term" value="F:DNA-binding transcription factor activity"/>
    <property type="evidence" value="ECO:0007669"/>
    <property type="project" value="InterPro"/>
</dbReference>
<dbReference type="Proteomes" id="UP000295633">
    <property type="component" value="Unassembled WGS sequence"/>
</dbReference>
<dbReference type="AlphaFoldDB" id="A0A4R5YR95"/>
<dbReference type="Gene3D" id="3.40.190.10">
    <property type="entry name" value="Periplasmic binding protein-like II"/>
    <property type="match status" value="2"/>
</dbReference>
<dbReference type="Pfam" id="PF03466">
    <property type="entry name" value="LysR_substrate"/>
    <property type="match status" value="1"/>
</dbReference>
<protein>
    <submittedName>
        <fullName evidence="6">LysR family transcriptional regulator</fullName>
    </submittedName>
</protein>
<dbReference type="SUPFAM" id="SSF46785">
    <property type="entry name" value="Winged helix' DNA-binding domain"/>
    <property type="match status" value="1"/>
</dbReference>
<evidence type="ECO:0000256" key="4">
    <source>
        <dbReference type="ARBA" id="ARBA00023163"/>
    </source>
</evidence>
<dbReference type="InterPro" id="IPR005119">
    <property type="entry name" value="LysR_subst-bd"/>
</dbReference>
<evidence type="ECO:0000313" key="7">
    <source>
        <dbReference type="Proteomes" id="UP000295633"/>
    </source>
</evidence>
<organism evidence="6 7">
    <name type="scientific">Microbacterium oleivorans</name>
    <dbReference type="NCBI Taxonomy" id="273677"/>
    <lineage>
        <taxon>Bacteria</taxon>
        <taxon>Bacillati</taxon>
        <taxon>Actinomycetota</taxon>
        <taxon>Actinomycetes</taxon>
        <taxon>Micrococcales</taxon>
        <taxon>Microbacteriaceae</taxon>
        <taxon>Microbacterium</taxon>
    </lineage>
</organism>
<reference evidence="6 7" key="1">
    <citation type="submission" date="2019-03" db="EMBL/GenBank/DDBJ databases">
        <title>Genome Sequencing and Assembly of Various Microbes Isolated from Partially Reclaimed Soil and Acid Mine Drainage (AMD) Site.</title>
        <authorList>
            <person name="Steinbock B."/>
            <person name="Bechtold R."/>
            <person name="Sevigny J.L."/>
            <person name="Thomas D."/>
            <person name="Cuthill L.R."/>
            <person name="Aveiro Johannsen E.J."/>
            <person name="Thomas K."/>
            <person name="Ghosh A."/>
        </authorList>
    </citation>
    <scope>NUCLEOTIDE SEQUENCE [LARGE SCALE GENOMIC DNA]</scope>
    <source>
        <strain evidence="6 7">F-B2</strain>
    </source>
</reference>
<dbReference type="PROSITE" id="PS50931">
    <property type="entry name" value="HTH_LYSR"/>
    <property type="match status" value="1"/>
</dbReference>
<accession>A0A4R5YR95</accession>
<dbReference type="InterPro" id="IPR000847">
    <property type="entry name" value="LysR_HTH_N"/>
</dbReference>
<evidence type="ECO:0000256" key="3">
    <source>
        <dbReference type="ARBA" id="ARBA00023125"/>
    </source>
</evidence>
<keyword evidence="2" id="KW-0805">Transcription regulation</keyword>
<keyword evidence="3" id="KW-0238">DNA-binding</keyword>
<dbReference type="PANTHER" id="PTHR30346:SF0">
    <property type="entry name" value="HCA OPERON TRANSCRIPTIONAL ACTIVATOR HCAR"/>
    <property type="match status" value="1"/>
</dbReference>
<comment type="caution">
    <text evidence="6">The sequence shown here is derived from an EMBL/GenBank/DDBJ whole genome shotgun (WGS) entry which is preliminary data.</text>
</comment>
<dbReference type="PANTHER" id="PTHR30346">
    <property type="entry name" value="TRANSCRIPTIONAL DUAL REGULATOR HCAR-RELATED"/>
    <property type="match status" value="1"/>
</dbReference>
<dbReference type="FunFam" id="1.10.10.10:FF:000001">
    <property type="entry name" value="LysR family transcriptional regulator"/>
    <property type="match status" value="1"/>
</dbReference>
<dbReference type="RefSeq" id="WP_091357378.1">
    <property type="nucleotide sequence ID" value="NZ_SMZX01000001.1"/>
</dbReference>
<feature type="domain" description="HTH lysR-type" evidence="5">
    <location>
        <begin position="2"/>
        <end position="59"/>
    </location>
</feature>
<dbReference type="InterPro" id="IPR036390">
    <property type="entry name" value="WH_DNA-bd_sf"/>
</dbReference>
<proteinExistence type="inferred from homology"/>
<dbReference type="PRINTS" id="PR00039">
    <property type="entry name" value="HTHLYSR"/>
</dbReference>
<evidence type="ECO:0000256" key="1">
    <source>
        <dbReference type="ARBA" id="ARBA00009437"/>
    </source>
</evidence>
<dbReference type="InterPro" id="IPR036388">
    <property type="entry name" value="WH-like_DNA-bd_sf"/>
</dbReference>
<evidence type="ECO:0000259" key="5">
    <source>
        <dbReference type="PROSITE" id="PS50931"/>
    </source>
</evidence>
<dbReference type="GO" id="GO:0003677">
    <property type="term" value="F:DNA binding"/>
    <property type="evidence" value="ECO:0007669"/>
    <property type="project" value="UniProtKB-KW"/>
</dbReference>
<comment type="similarity">
    <text evidence="1">Belongs to the LysR transcriptional regulatory family.</text>
</comment>
<dbReference type="SUPFAM" id="SSF53850">
    <property type="entry name" value="Periplasmic binding protein-like II"/>
    <property type="match status" value="1"/>
</dbReference>
<gene>
    <name evidence="6" type="ORF">E2R54_06320</name>
</gene>
<evidence type="ECO:0000256" key="2">
    <source>
        <dbReference type="ARBA" id="ARBA00023015"/>
    </source>
</evidence>
<dbReference type="EMBL" id="SMZX01000001">
    <property type="protein sequence ID" value="TDL46040.1"/>
    <property type="molecule type" value="Genomic_DNA"/>
</dbReference>
<keyword evidence="4" id="KW-0804">Transcription</keyword>
<name>A0A4R5YR95_9MICO</name>
<sequence length="313" mass="33873">MLSLVQLECFVAVAEELHFGQAAARLRMTQPPLSRQIQQLERELDTRLFERTSRRVQLTEAGRTLLPSARRIIDLAAKATADVRSVGHGASGTLTVSYTAMAGQSVLPAFLRRAARELPGATLLLRELVTADQMEELEKGTVDVGLLRPIVERPGVSSRSVLDEKLVLAVPSDSRLAELADPIFLSDTSDQPLLMYSPGGARYFHDLLLSMFVRAGVHPRIVQYAGQVPALLALVSAGLGFTLVPESAQGLPIAGVTFRRLSPDDRSDDVNRVRLDVAWATESTNPLLPEALRVLDATLEQHAAESGIDAVGA</sequence>